<name>A0A814CDK8_9BILA</name>
<protein>
    <submittedName>
        <fullName evidence="2">Uncharacterized protein</fullName>
    </submittedName>
</protein>
<gene>
    <name evidence="3" type="ORF">JXQ802_LOCUS30273</name>
    <name evidence="2" type="ORF">PYM288_LOCUS11691</name>
</gene>
<sequence length="239" mass="27372">MAQHNHHIKRLQHTTNSFNHRSSLPDHEAMRESIQNFSISSNNNTKYSRPFNLPPHRARRGASSGRGYDRNFNSSISLPKRAINYDLAESFMDHSTNPLSSDLYKIRFKHSAKQWPNGRFINYKEKLDKLDGNIVDITCTCHFPIVLKRKKLQETKQNEQNTTNTQSSLVLVDHMTQEQKKKLADQQTNLYANLFGCGKIPRLSSTTQIKKTNGISNSTKPSTTSIPLLGENKEDQKCE</sequence>
<feature type="compositionally biased region" description="Polar residues" evidence="1">
    <location>
        <begin position="209"/>
        <end position="226"/>
    </location>
</feature>
<dbReference type="EMBL" id="CAJNOH010000203">
    <property type="protein sequence ID" value="CAF0942941.1"/>
    <property type="molecule type" value="Genomic_DNA"/>
</dbReference>
<organism evidence="2 4">
    <name type="scientific">Rotaria sordida</name>
    <dbReference type="NCBI Taxonomy" id="392033"/>
    <lineage>
        <taxon>Eukaryota</taxon>
        <taxon>Metazoa</taxon>
        <taxon>Spiralia</taxon>
        <taxon>Gnathifera</taxon>
        <taxon>Rotifera</taxon>
        <taxon>Eurotatoria</taxon>
        <taxon>Bdelloidea</taxon>
        <taxon>Philodinida</taxon>
        <taxon>Philodinidae</taxon>
        <taxon>Rotaria</taxon>
    </lineage>
</organism>
<comment type="caution">
    <text evidence="2">The sequence shown here is derived from an EMBL/GenBank/DDBJ whole genome shotgun (WGS) entry which is preliminary data.</text>
</comment>
<feature type="region of interest" description="Disordered" evidence="1">
    <location>
        <begin position="209"/>
        <end position="239"/>
    </location>
</feature>
<keyword evidence="5" id="KW-1185">Reference proteome</keyword>
<evidence type="ECO:0000313" key="2">
    <source>
        <dbReference type="EMBL" id="CAF0942941.1"/>
    </source>
</evidence>
<evidence type="ECO:0000313" key="4">
    <source>
        <dbReference type="Proteomes" id="UP000663854"/>
    </source>
</evidence>
<evidence type="ECO:0000313" key="3">
    <source>
        <dbReference type="EMBL" id="CAF1315805.1"/>
    </source>
</evidence>
<feature type="compositionally biased region" description="Low complexity" evidence="1">
    <location>
        <begin position="33"/>
        <end position="44"/>
    </location>
</feature>
<evidence type="ECO:0000313" key="5">
    <source>
        <dbReference type="Proteomes" id="UP000663870"/>
    </source>
</evidence>
<proteinExistence type="predicted"/>
<feature type="compositionally biased region" description="Polar residues" evidence="1">
    <location>
        <begin position="13"/>
        <end position="22"/>
    </location>
</feature>
<dbReference type="Proteomes" id="UP000663870">
    <property type="component" value="Unassembled WGS sequence"/>
</dbReference>
<dbReference type="EMBL" id="CAJNOL010001222">
    <property type="protein sequence ID" value="CAF1315805.1"/>
    <property type="molecule type" value="Genomic_DNA"/>
</dbReference>
<feature type="region of interest" description="Disordered" evidence="1">
    <location>
        <begin position="1"/>
        <end position="73"/>
    </location>
</feature>
<dbReference type="Proteomes" id="UP000663854">
    <property type="component" value="Unassembled WGS sequence"/>
</dbReference>
<dbReference type="AlphaFoldDB" id="A0A814CDK8"/>
<evidence type="ECO:0000256" key="1">
    <source>
        <dbReference type="SAM" id="MobiDB-lite"/>
    </source>
</evidence>
<accession>A0A814CDK8</accession>
<feature type="compositionally biased region" description="Basic residues" evidence="1">
    <location>
        <begin position="1"/>
        <end position="12"/>
    </location>
</feature>
<reference evidence="2" key="1">
    <citation type="submission" date="2021-02" db="EMBL/GenBank/DDBJ databases">
        <authorList>
            <person name="Nowell W R."/>
        </authorList>
    </citation>
    <scope>NUCLEOTIDE SEQUENCE</scope>
</reference>